<accession>A0ACC0UZW5</accession>
<sequence length="210" mass="22266">MSLEARLEQVFSQTDAAGSREAYDDWAESYDRDMLGAEAEYVAPQIACEQLARRLGDARIPTASVLDAGCGTGLVGVQLSKAGIKDIEGIDLSKNMLRVAAKTRVYGTLEVVDMSGPLPGATNAYDAAICVGTMTQGHVGPGAFAELVRVVKPGGYVVSTVRQTIWESNGYKNTVEGLCEEKKAKLLSAGAEEVSRGQGLQIILVVLEVL</sequence>
<evidence type="ECO:0000313" key="2">
    <source>
        <dbReference type="Proteomes" id="UP001163324"/>
    </source>
</evidence>
<gene>
    <name evidence="1" type="ORF">N3K66_005901</name>
</gene>
<dbReference type="Proteomes" id="UP001163324">
    <property type="component" value="Chromosome 5"/>
</dbReference>
<proteinExistence type="predicted"/>
<organism evidence="1 2">
    <name type="scientific">Trichothecium roseum</name>
    <dbReference type="NCBI Taxonomy" id="47278"/>
    <lineage>
        <taxon>Eukaryota</taxon>
        <taxon>Fungi</taxon>
        <taxon>Dikarya</taxon>
        <taxon>Ascomycota</taxon>
        <taxon>Pezizomycotina</taxon>
        <taxon>Sordariomycetes</taxon>
        <taxon>Hypocreomycetidae</taxon>
        <taxon>Hypocreales</taxon>
        <taxon>Hypocreales incertae sedis</taxon>
        <taxon>Trichothecium</taxon>
    </lineage>
</organism>
<comment type="caution">
    <text evidence="1">The sequence shown here is derived from an EMBL/GenBank/DDBJ whole genome shotgun (WGS) entry which is preliminary data.</text>
</comment>
<evidence type="ECO:0000313" key="1">
    <source>
        <dbReference type="EMBL" id="KAI9899440.1"/>
    </source>
</evidence>
<name>A0ACC0UZW5_9HYPO</name>
<keyword evidence="2" id="KW-1185">Reference proteome</keyword>
<reference evidence="1" key="1">
    <citation type="submission" date="2022-10" db="EMBL/GenBank/DDBJ databases">
        <title>Complete Genome of Trichothecium roseum strain YXFP-22015, a Plant Pathogen Isolated from Citrus.</title>
        <authorList>
            <person name="Wang Y."/>
            <person name="Zhu L."/>
        </authorList>
    </citation>
    <scope>NUCLEOTIDE SEQUENCE</scope>
    <source>
        <strain evidence="1">YXFP-22015</strain>
    </source>
</reference>
<protein>
    <submittedName>
        <fullName evidence="1">Uncharacterized protein</fullName>
    </submittedName>
</protein>
<dbReference type="EMBL" id="CM047944">
    <property type="protein sequence ID" value="KAI9899440.1"/>
    <property type="molecule type" value="Genomic_DNA"/>
</dbReference>